<name>A0A0M4CZR5_9BACT</name>
<reference evidence="1 2" key="1">
    <citation type="submission" date="2015-07" db="EMBL/GenBank/DDBJ databases">
        <title>Isolation and Genomic Characterization of a Novel Halophilic Metal-Reducing Deltaproteobacterium from the Deep Subsurface.</title>
        <authorList>
            <person name="Badalamenti J.P."/>
            <person name="Summers Z.M."/>
            <person name="Gralnick J.A."/>
            <person name="Bond D.R."/>
        </authorList>
    </citation>
    <scope>NUCLEOTIDE SEQUENCE [LARGE SCALE GENOMIC DNA]</scope>
    <source>
        <strain evidence="1 2">WTL</strain>
    </source>
</reference>
<gene>
    <name evidence="1" type="ORF">DSOUD_0797</name>
</gene>
<dbReference type="OrthoDB" id="5432431at2"/>
<dbReference type="AlphaFoldDB" id="A0A0M4CZR5"/>
<dbReference type="KEGG" id="des:DSOUD_0797"/>
<keyword evidence="2" id="KW-1185">Reference proteome</keyword>
<evidence type="ECO:0000313" key="2">
    <source>
        <dbReference type="Proteomes" id="UP000057158"/>
    </source>
</evidence>
<evidence type="ECO:0000313" key="1">
    <source>
        <dbReference type="EMBL" id="ALC15584.1"/>
    </source>
</evidence>
<protein>
    <submittedName>
        <fullName evidence="1">Uncharacterized protein</fullName>
    </submittedName>
</protein>
<proteinExistence type="predicted"/>
<sequence length="77" mass="8137">MFSDEMISLDCPCCREAIYQPLSWFKKTYATCPACNAGVAASQFAAAVGTIEEAIDARLEELVAGKPHGGCCGGHHS</sequence>
<accession>A0A0M4CZR5</accession>
<dbReference type="Proteomes" id="UP000057158">
    <property type="component" value="Chromosome"/>
</dbReference>
<dbReference type="EMBL" id="CP010802">
    <property type="protein sequence ID" value="ALC15584.1"/>
    <property type="molecule type" value="Genomic_DNA"/>
</dbReference>
<dbReference type="RefSeq" id="WP_157671748.1">
    <property type="nucleotide sequence ID" value="NZ_CP010802.1"/>
</dbReference>
<organism evidence="1 2">
    <name type="scientific">Desulfuromonas soudanensis</name>
    <dbReference type="NCBI Taxonomy" id="1603606"/>
    <lineage>
        <taxon>Bacteria</taxon>
        <taxon>Pseudomonadati</taxon>
        <taxon>Thermodesulfobacteriota</taxon>
        <taxon>Desulfuromonadia</taxon>
        <taxon>Desulfuromonadales</taxon>
        <taxon>Desulfuromonadaceae</taxon>
        <taxon>Desulfuromonas</taxon>
    </lineage>
</organism>
<dbReference type="PATRIC" id="fig|1603606.3.peg.874"/>
<dbReference type="STRING" id="1603606.DSOUD_0797"/>